<evidence type="ECO:0000313" key="6">
    <source>
        <dbReference type="Proteomes" id="UP001491349"/>
    </source>
</evidence>
<dbReference type="EMBL" id="JBBPCB010000003">
    <property type="protein sequence ID" value="MEK8179938.1"/>
    <property type="molecule type" value="Genomic_DNA"/>
</dbReference>
<feature type="signal peptide" evidence="2">
    <location>
        <begin position="1"/>
        <end position="19"/>
    </location>
</feature>
<keyword evidence="6" id="KW-1185">Reference proteome</keyword>
<dbReference type="RefSeq" id="WP_187660412.1">
    <property type="nucleotide sequence ID" value="NZ_JACTAB010000004.1"/>
</dbReference>
<name>A0ABU9DZW4_9FLAO</name>
<sequence length="449" mass="48965">MKTKLTLTLLLTFSAYLQAQTNPAITSWLRNTTGITGRHYVSGNPTPITDAVLANVQTVQYSINWVYVTTNGIPAYITGPFLDGNPSLATSRNGAIFRFPLNPTQNTGTPTNTTGGNIGLFKNGVALFDYRDGVSWRNASSQICGGPIQGCTGDGVWNRDAVYAERAGFDCAKAHPAMGNYHHHQNPSAFNLDLAVLSTICDTYPSDGLYVINPAEHSPLIGFAYDGFPIYGAYGYANADGTGGIVRIKSGYQLRNITTRTHYVNGTNVTDGPSVSTTYPLGYFREDYEFIANTAADYLDVHNGRFCVTPEYPLGIYCYFATVDANHNSAYPYAVGPTFYGNRTASLVASITESTSQYTLDNTDFNLSNLNIKIYPNPAQEFIAIQTDMVEDNLKVALIDVLGKTIQTNEILQGSTLCIMDLSTVYNGTYFVKVANGKDDKTFKIIVNK</sequence>
<dbReference type="NCBIfam" id="TIGR04183">
    <property type="entry name" value="Por_Secre_tail"/>
    <property type="match status" value="1"/>
</dbReference>
<keyword evidence="1 2" id="KW-0732">Signal</keyword>
<dbReference type="InterPro" id="IPR025924">
    <property type="entry name" value="YHYH_dom"/>
</dbReference>
<dbReference type="Pfam" id="PF14240">
    <property type="entry name" value="YHYH"/>
    <property type="match status" value="1"/>
</dbReference>
<feature type="chain" id="PRO_5046631262" evidence="2">
    <location>
        <begin position="20"/>
        <end position="449"/>
    </location>
</feature>
<feature type="domain" description="Secretion system C-terminal sorting" evidence="4">
    <location>
        <begin position="374"/>
        <end position="447"/>
    </location>
</feature>
<protein>
    <submittedName>
        <fullName evidence="5">YHYH protein</fullName>
    </submittedName>
</protein>
<comment type="caution">
    <text evidence="5">The sequence shown here is derived from an EMBL/GenBank/DDBJ whole genome shotgun (WGS) entry which is preliminary data.</text>
</comment>
<evidence type="ECO:0000259" key="4">
    <source>
        <dbReference type="Pfam" id="PF18962"/>
    </source>
</evidence>
<evidence type="ECO:0000256" key="1">
    <source>
        <dbReference type="ARBA" id="ARBA00022729"/>
    </source>
</evidence>
<dbReference type="InterPro" id="IPR026444">
    <property type="entry name" value="Secre_tail"/>
</dbReference>
<reference evidence="5 6" key="1">
    <citation type="submission" date="2024-04" db="EMBL/GenBank/DDBJ databases">
        <title>draft genome sequnece of Flavobacterium buctense JCM 30750.</title>
        <authorList>
            <person name="Kim D.-U."/>
        </authorList>
    </citation>
    <scope>NUCLEOTIDE SEQUENCE [LARGE SCALE GENOMIC DNA]</scope>
    <source>
        <strain evidence="5 6">JCM 30750</strain>
    </source>
</reference>
<dbReference type="Pfam" id="PF18962">
    <property type="entry name" value="Por_Secre_tail"/>
    <property type="match status" value="1"/>
</dbReference>
<evidence type="ECO:0000256" key="2">
    <source>
        <dbReference type="SAM" id="SignalP"/>
    </source>
</evidence>
<proteinExistence type="predicted"/>
<evidence type="ECO:0000313" key="5">
    <source>
        <dbReference type="EMBL" id="MEK8179938.1"/>
    </source>
</evidence>
<evidence type="ECO:0000259" key="3">
    <source>
        <dbReference type="Pfam" id="PF14240"/>
    </source>
</evidence>
<feature type="domain" description="YHYH" evidence="3">
    <location>
        <begin position="97"/>
        <end position="327"/>
    </location>
</feature>
<dbReference type="Proteomes" id="UP001491349">
    <property type="component" value="Unassembled WGS sequence"/>
</dbReference>
<gene>
    <name evidence="5" type="ORF">WMW71_06250</name>
</gene>
<accession>A0ABU9DZW4</accession>
<organism evidence="5 6">
    <name type="scientific">Flavobacterium buctense</name>
    <dbReference type="NCBI Taxonomy" id="1648146"/>
    <lineage>
        <taxon>Bacteria</taxon>
        <taxon>Pseudomonadati</taxon>
        <taxon>Bacteroidota</taxon>
        <taxon>Flavobacteriia</taxon>
        <taxon>Flavobacteriales</taxon>
        <taxon>Flavobacteriaceae</taxon>
        <taxon>Flavobacterium</taxon>
    </lineage>
</organism>